<dbReference type="GO" id="GO:0016757">
    <property type="term" value="F:glycosyltransferase activity"/>
    <property type="evidence" value="ECO:0007669"/>
    <property type="project" value="UniProtKB-KW"/>
</dbReference>
<accession>A0ABV7WUH7</accession>
<dbReference type="Pfam" id="PF00535">
    <property type="entry name" value="Glycos_transf_2"/>
    <property type="match status" value="1"/>
</dbReference>
<evidence type="ECO:0000313" key="2">
    <source>
        <dbReference type="EMBL" id="MFC3701989.1"/>
    </source>
</evidence>
<dbReference type="SUPFAM" id="SSF53448">
    <property type="entry name" value="Nucleotide-diphospho-sugar transferases"/>
    <property type="match status" value="1"/>
</dbReference>
<dbReference type="InterPro" id="IPR001173">
    <property type="entry name" value="Glyco_trans_2-like"/>
</dbReference>
<evidence type="ECO:0000313" key="3">
    <source>
        <dbReference type="Proteomes" id="UP001595710"/>
    </source>
</evidence>
<feature type="domain" description="Glycosyltransferase 2-like" evidence="1">
    <location>
        <begin position="6"/>
        <end position="105"/>
    </location>
</feature>
<keyword evidence="3" id="KW-1185">Reference proteome</keyword>
<dbReference type="Gene3D" id="3.90.550.10">
    <property type="entry name" value="Spore Coat Polysaccharide Biosynthesis Protein SpsA, Chain A"/>
    <property type="match status" value="1"/>
</dbReference>
<dbReference type="Proteomes" id="UP001595710">
    <property type="component" value="Unassembled WGS sequence"/>
</dbReference>
<name>A0ABV7WUH7_9GAMM</name>
<gene>
    <name evidence="2" type="ORF">ACFOND_10085</name>
</gene>
<keyword evidence="2" id="KW-0328">Glycosyltransferase</keyword>
<dbReference type="EC" id="2.4.-.-" evidence="2"/>
<protein>
    <submittedName>
        <fullName evidence="2">Glycosyltransferase family A protein</fullName>
        <ecNumber evidence="2">2.4.-.-</ecNumber>
    </submittedName>
</protein>
<dbReference type="CDD" id="cd00761">
    <property type="entry name" value="Glyco_tranf_GTA_type"/>
    <property type="match status" value="1"/>
</dbReference>
<proteinExistence type="predicted"/>
<organism evidence="2 3">
    <name type="scientific">Reinekea marina</name>
    <dbReference type="NCBI Taxonomy" id="1310421"/>
    <lineage>
        <taxon>Bacteria</taxon>
        <taxon>Pseudomonadati</taxon>
        <taxon>Pseudomonadota</taxon>
        <taxon>Gammaproteobacteria</taxon>
        <taxon>Oceanospirillales</taxon>
        <taxon>Saccharospirillaceae</taxon>
        <taxon>Reinekea</taxon>
    </lineage>
</organism>
<comment type="caution">
    <text evidence="2">The sequence shown here is derived from an EMBL/GenBank/DDBJ whole genome shotgun (WGS) entry which is preliminary data.</text>
</comment>
<dbReference type="EMBL" id="JBHRYN010000012">
    <property type="protein sequence ID" value="MFC3701989.1"/>
    <property type="molecule type" value="Genomic_DNA"/>
</dbReference>
<sequence length="331" mass="38589">MRSFTFCVLCFNHEKYIIEHLESIKFLVKTYGKDYKVKLYISDDASNDRTVEFVDCWLADNGHYFDEIVKFYNCDNLGTSKCVSNMNELITSDVVKITAGDDVYSCENIFKYAFDNISVDVFSGVPLLLKDSKISKSWVAIVNIIATAVIGQRSSFRSSLTRIGFFNAPNIIYNAKHLKSLNLNKFLKSFDVVEDYPIQVAISESSTSRYSVCDRTFVYYRRTSNSTYMVASSRFAKDQIQLFEYLIDTAQSRTSKFLLKNRLYCFKQKYFFVRKVFNFSIWIYLIRLAFNAPKILLRVIGYYHCSSLVLHERHYEMISKCAADFHIRLNN</sequence>
<keyword evidence="2" id="KW-0808">Transferase</keyword>
<dbReference type="RefSeq" id="WP_377362945.1">
    <property type="nucleotide sequence ID" value="NZ_JBHRYN010000012.1"/>
</dbReference>
<dbReference type="InterPro" id="IPR029044">
    <property type="entry name" value="Nucleotide-diphossugar_trans"/>
</dbReference>
<evidence type="ECO:0000259" key="1">
    <source>
        <dbReference type="Pfam" id="PF00535"/>
    </source>
</evidence>
<reference evidence="3" key="1">
    <citation type="journal article" date="2019" name="Int. J. Syst. Evol. Microbiol.">
        <title>The Global Catalogue of Microorganisms (GCM) 10K type strain sequencing project: providing services to taxonomists for standard genome sequencing and annotation.</title>
        <authorList>
            <consortium name="The Broad Institute Genomics Platform"/>
            <consortium name="The Broad Institute Genome Sequencing Center for Infectious Disease"/>
            <person name="Wu L."/>
            <person name="Ma J."/>
        </authorList>
    </citation>
    <scope>NUCLEOTIDE SEQUENCE [LARGE SCALE GENOMIC DNA]</scope>
    <source>
        <strain evidence="3">CECT 8288</strain>
    </source>
</reference>